<feature type="transmembrane region" description="Helical" evidence="6">
    <location>
        <begin position="508"/>
        <end position="526"/>
    </location>
</feature>
<dbReference type="Pfam" id="PF04142">
    <property type="entry name" value="Nuc_sug_transp"/>
    <property type="match status" value="1"/>
</dbReference>
<evidence type="ECO:0000256" key="2">
    <source>
        <dbReference type="ARBA" id="ARBA00022692"/>
    </source>
</evidence>
<feature type="transmembrane region" description="Helical" evidence="6">
    <location>
        <begin position="380"/>
        <end position="402"/>
    </location>
</feature>
<comment type="subcellular location">
    <subcellularLocation>
        <location evidence="1">Membrane</location>
        <topology evidence="1">Multi-pass membrane protein</topology>
    </subcellularLocation>
</comment>
<dbReference type="OrthoDB" id="408493at2759"/>
<evidence type="ECO:0000313" key="7">
    <source>
        <dbReference type="EMBL" id="CAE7212850.1"/>
    </source>
</evidence>
<dbReference type="EMBL" id="CAJNIZ010002625">
    <property type="protein sequence ID" value="CAE7212850.1"/>
    <property type="molecule type" value="Genomic_DNA"/>
</dbReference>
<keyword evidence="2 6" id="KW-0812">Transmembrane</keyword>
<organism evidence="7 8">
    <name type="scientific">Symbiodinium pilosum</name>
    <name type="common">Dinoflagellate</name>
    <dbReference type="NCBI Taxonomy" id="2952"/>
    <lineage>
        <taxon>Eukaryota</taxon>
        <taxon>Sar</taxon>
        <taxon>Alveolata</taxon>
        <taxon>Dinophyceae</taxon>
        <taxon>Suessiales</taxon>
        <taxon>Symbiodiniaceae</taxon>
        <taxon>Symbiodinium</taxon>
    </lineage>
</organism>
<protein>
    <submittedName>
        <fullName evidence="7">SLC35A1 protein</fullName>
    </submittedName>
</protein>
<keyword evidence="3 6" id="KW-1133">Transmembrane helix</keyword>
<feature type="region of interest" description="Disordered" evidence="5">
    <location>
        <begin position="112"/>
        <end position="132"/>
    </location>
</feature>
<evidence type="ECO:0000256" key="3">
    <source>
        <dbReference type="ARBA" id="ARBA00022989"/>
    </source>
</evidence>
<feature type="transmembrane region" description="Helical" evidence="6">
    <location>
        <begin position="423"/>
        <end position="444"/>
    </location>
</feature>
<dbReference type="PANTHER" id="PTHR10231">
    <property type="entry name" value="NUCLEOTIDE-SUGAR TRANSMEMBRANE TRANSPORTER"/>
    <property type="match status" value="1"/>
</dbReference>
<dbReference type="GO" id="GO:0000139">
    <property type="term" value="C:Golgi membrane"/>
    <property type="evidence" value="ECO:0007669"/>
    <property type="project" value="InterPro"/>
</dbReference>
<feature type="transmembrane region" description="Helical" evidence="6">
    <location>
        <begin position="483"/>
        <end position="502"/>
    </location>
</feature>
<feature type="transmembrane region" description="Helical" evidence="6">
    <location>
        <begin position="347"/>
        <end position="368"/>
    </location>
</feature>
<dbReference type="InterPro" id="IPR037185">
    <property type="entry name" value="EmrE-like"/>
</dbReference>
<dbReference type="SUPFAM" id="SSF103481">
    <property type="entry name" value="Multidrug resistance efflux transporter EmrE"/>
    <property type="match status" value="1"/>
</dbReference>
<dbReference type="AlphaFoldDB" id="A0A812JSR9"/>
<keyword evidence="8" id="KW-1185">Reference proteome</keyword>
<feature type="transmembrane region" description="Helical" evidence="6">
    <location>
        <begin position="456"/>
        <end position="476"/>
    </location>
</feature>
<keyword evidence="4 6" id="KW-0472">Membrane</keyword>
<accession>A0A812JSR9</accession>
<dbReference type="GO" id="GO:0015165">
    <property type="term" value="F:pyrimidine nucleotide-sugar transmembrane transporter activity"/>
    <property type="evidence" value="ECO:0007669"/>
    <property type="project" value="InterPro"/>
</dbReference>
<gene>
    <name evidence="7" type="primary">SLC35A1</name>
    <name evidence="7" type="ORF">SPIL2461_LOCUS2408</name>
</gene>
<dbReference type="InterPro" id="IPR007271">
    <property type="entry name" value="Nuc_sug_transpt"/>
</dbReference>
<reference evidence="7" key="1">
    <citation type="submission" date="2021-02" db="EMBL/GenBank/DDBJ databases">
        <authorList>
            <person name="Dougan E. K."/>
            <person name="Rhodes N."/>
            <person name="Thang M."/>
            <person name="Chan C."/>
        </authorList>
    </citation>
    <scope>NUCLEOTIDE SEQUENCE</scope>
</reference>
<comment type="caution">
    <text evidence="7">The sequence shown here is derived from an EMBL/GenBank/DDBJ whole genome shotgun (WGS) entry which is preliminary data.</text>
</comment>
<evidence type="ECO:0000256" key="4">
    <source>
        <dbReference type="ARBA" id="ARBA00023136"/>
    </source>
</evidence>
<sequence length="528" mass="56431">MWDVTTDLEPELRKAEGFLAESIGRGLNRIFGTASKAEEAPAAVKRIVCRDDPKKAKKMAETIQSCRLVVISLADCTLEDLHFAINALKVAADGDTLWLCFSFGGWLELQPQPEHSASEPGVLSRQGSPQRAGNPAFNLHVTQKSTCAGATCVHGHTVFAGRPSKANDLGRPGMVTTPSSFDQSLEYLAAGALATASRPRLEDAEGSRLACLSPEKHPAANPMLEAHHQGVMERLLCLLPGWVRQLARCGLAYSGANVTLLSEMLKFPLLLTAIGFIKTPSQVVPTIKTALTRNPLAMWWVGLLYAAQNLLYFVCLQYCSAATYQILSQSKLIFTAGFMSQLLGKSFSSMQIVALGLLLLGTLLTQLAEVAGPAVLSGTAPWLGAGLTVLSALLSALPNVFYERLLKEDTDEWVTNLQLTTWICLWVIIIKAAGMVFLGTGPGIPTFAEATAGFNAYVWVIVALKTLNCIIIPTCLKYADNILYGYAKPISIVLTCAATAAATGATPSLTMVAAIVCVVVSIVVYGKG</sequence>
<name>A0A812JSR9_SYMPI</name>
<feature type="transmembrane region" description="Helical" evidence="6">
    <location>
        <begin position="297"/>
        <end position="327"/>
    </location>
</feature>
<evidence type="ECO:0000313" key="8">
    <source>
        <dbReference type="Proteomes" id="UP000649617"/>
    </source>
</evidence>
<evidence type="ECO:0000256" key="6">
    <source>
        <dbReference type="SAM" id="Phobius"/>
    </source>
</evidence>
<evidence type="ECO:0000256" key="5">
    <source>
        <dbReference type="SAM" id="MobiDB-lite"/>
    </source>
</evidence>
<dbReference type="Proteomes" id="UP000649617">
    <property type="component" value="Unassembled WGS sequence"/>
</dbReference>
<evidence type="ECO:0000256" key="1">
    <source>
        <dbReference type="ARBA" id="ARBA00004141"/>
    </source>
</evidence>
<proteinExistence type="predicted"/>